<dbReference type="EMBL" id="KV417801">
    <property type="protein sequence ID" value="KZP06176.1"/>
    <property type="molecule type" value="Genomic_DNA"/>
</dbReference>
<dbReference type="InterPro" id="IPR029063">
    <property type="entry name" value="SAM-dependent_MTases_sf"/>
</dbReference>
<evidence type="ECO:0000313" key="2">
    <source>
        <dbReference type="EMBL" id="KZP06176.1"/>
    </source>
</evidence>
<accession>A0A167WJR3</accession>
<protein>
    <submittedName>
        <fullName evidence="2">S-adenosyl-L-methionine-dependent methyltransferase</fullName>
    </submittedName>
</protein>
<dbReference type="OrthoDB" id="3355826at2759"/>
<dbReference type="SUPFAM" id="SSF53335">
    <property type="entry name" value="S-adenosyl-L-methionine-dependent methyltransferases"/>
    <property type="match status" value="1"/>
</dbReference>
<gene>
    <name evidence="2" type="ORF">FIBSPDRAFT_940128</name>
</gene>
<sequence length="271" mass="29725">MAPNPDMALFNERCMLSLVISCSYYPANAAMETATGPPAIAMLTQAGLLPSPPERTVVLDIACAAGGVAARFFESASIGDESEFICGDLAENMVKAAEARIGKHGWKAEAKVIDAHDINYPAEYFTHAFMCFGPQLMKDPILALREMKRVLSSSGAIGFTCWTSPGWYPTMRAIIPDFPFPAAISGDWTRPEFIQSTLADLGLTDIKVVPLDFTTEERDVEALIEIQHVLFAKIAVGEVGERLDRHLRDEFAREGKIVWKWQALIVTAVKS</sequence>
<evidence type="ECO:0000313" key="3">
    <source>
        <dbReference type="Proteomes" id="UP000076532"/>
    </source>
</evidence>
<dbReference type="GO" id="GO:0032259">
    <property type="term" value="P:methylation"/>
    <property type="evidence" value="ECO:0007669"/>
    <property type="project" value="UniProtKB-KW"/>
</dbReference>
<dbReference type="GO" id="GO:0008168">
    <property type="term" value="F:methyltransferase activity"/>
    <property type="evidence" value="ECO:0007669"/>
    <property type="project" value="UniProtKB-KW"/>
</dbReference>
<dbReference type="Gene3D" id="3.40.50.150">
    <property type="entry name" value="Vaccinia Virus protein VP39"/>
    <property type="match status" value="1"/>
</dbReference>
<dbReference type="InterPro" id="IPR041698">
    <property type="entry name" value="Methyltransf_25"/>
</dbReference>
<name>A0A167WJR3_9AGAM</name>
<feature type="domain" description="Methyltransferase" evidence="1">
    <location>
        <begin position="58"/>
        <end position="155"/>
    </location>
</feature>
<dbReference type="Pfam" id="PF13649">
    <property type="entry name" value="Methyltransf_25"/>
    <property type="match status" value="1"/>
</dbReference>
<keyword evidence="3" id="KW-1185">Reference proteome</keyword>
<dbReference type="Proteomes" id="UP000076532">
    <property type="component" value="Unassembled WGS sequence"/>
</dbReference>
<organism evidence="2 3">
    <name type="scientific">Athelia psychrophila</name>
    <dbReference type="NCBI Taxonomy" id="1759441"/>
    <lineage>
        <taxon>Eukaryota</taxon>
        <taxon>Fungi</taxon>
        <taxon>Dikarya</taxon>
        <taxon>Basidiomycota</taxon>
        <taxon>Agaricomycotina</taxon>
        <taxon>Agaricomycetes</taxon>
        <taxon>Agaricomycetidae</taxon>
        <taxon>Atheliales</taxon>
        <taxon>Atheliaceae</taxon>
        <taxon>Athelia</taxon>
    </lineage>
</organism>
<reference evidence="2 3" key="1">
    <citation type="journal article" date="2016" name="Mol. Biol. Evol.">
        <title>Comparative Genomics of Early-Diverging Mushroom-Forming Fungi Provides Insights into the Origins of Lignocellulose Decay Capabilities.</title>
        <authorList>
            <person name="Nagy L.G."/>
            <person name="Riley R."/>
            <person name="Tritt A."/>
            <person name="Adam C."/>
            <person name="Daum C."/>
            <person name="Floudas D."/>
            <person name="Sun H."/>
            <person name="Yadav J.S."/>
            <person name="Pangilinan J."/>
            <person name="Larsson K.H."/>
            <person name="Matsuura K."/>
            <person name="Barry K."/>
            <person name="Labutti K."/>
            <person name="Kuo R."/>
            <person name="Ohm R.A."/>
            <person name="Bhattacharya S.S."/>
            <person name="Shirouzu T."/>
            <person name="Yoshinaga Y."/>
            <person name="Martin F.M."/>
            <person name="Grigoriev I.V."/>
            <person name="Hibbett D.S."/>
        </authorList>
    </citation>
    <scope>NUCLEOTIDE SEQUENCE [LARGE SCALE GENOMIC DNA]</scope>
    <source>
        <strain evidence="2 3">CBS 109695</strain>
    </source>
</reference>
<keyword evidence="2" id="KW-0489">Methyltransferase</keyword>
<evidence type="ECO:0000259" key="1">
    <source>
        <dbReference type="Pfam" id="PF13649"/>
    </source>
</evidence>
<proteinExistence type="predicted"/>
<dbReference type="AlphaFoldDB" id="A0A167WJR3"/>
<keyword evidence="2" id="KW-0808">Transferase</keyword>